<evidence type="ECO:0000256" key="1">
    <source>
        <dbReference type="SAM" id="SignalP"/>
    </source>
</evidence>
<feature type="signal peptide" evidence="1">
    <location>
        <begin position="1"/>
        <end position="21"/>
    </location>
</feature>
<feature type="chain" id="PRO_5043674680" evidence="1">
    <location>
        <begin position="22"/>
        <end position="88"/>
    </location>
</feature>
<organism evidence="2 3">
    <name type="scientific">Caerostris extrusa</name>
    <name type="common">Bark spider</name>
    <name type="synonym">Caerostris bankana</name>
    <dbReference type="NCBI Taxonomy" id="172846"/>
    <lineage>
        <taxon>Eukaryota</taxon>
        <taxon>Metazoa</taxon>
        <taxon>Ecdysozoa</taxon>
        <taxon>Arthropoda</taxon>
        <taxon>Chelicerata</taxon>
        <taxon>Arachnida</taxon>
        <taxon>Araneae</taxon>
        <taxon>Araneomorphae</taxon>
        <taxon>Entelegynae</taxon>
        <taxon>Araneoidea</taxon>
        <taxon>Araneidae</taxon>
        <taxon>Caerostris</taxon>
    </lineage>
</organism>
<keyword evidence="1" id="KW-0732">Signal</keyword>
<gene>
    <name evidence="2" type="ORF">CEXT_55281</name>
</gene>
<evidence type="ECO:0000313" key="3">
    <source>
        <dbReference type="Proteomes" id="UP001054945"/>
    </source>
</evidence>
<feature type="non-terminal residue" evidence="2">
    <location>
        <position position="1"/>
    </location>
</feature>
<proteinExistence type="predicted"/>
<name>A0AAV4XP27_CAEEX</name>
<comment type="caution">
    <text evidence="2">The sequence shown here is derived from an EMBL/GenBank/DDBJ whole genome shotgun (WGS) entry which is preliminary data.</text>
</comment>
<reference evidence="2 3" key="1">
    <citation type="submission" date="2021-06" db="EMBL/GenBank/DDBJ databases">
        <title>Caerostris extrusa draft genome.</title>
        <authorList>
            <person name="Kono N."/>
            <person name="Arakawa K."/>
        </authorList>
    </citation>
    <scope>NUCLEOTIDE SEQUENCE [LARGE SCALE GENOMIC DNA]</scope>
</reference>
<accession>A0AAV4XP27</accession>
<evidence type="ECO:0000313" key="2">
    <source>
        <dbReference type="EMBL" id="GIY96892.1"/>
    </source>
</evidence>
<dbReference type="Proteomes" id="UP001054945">
    <property type="component" value="Unassembled WGS sequence"/>
</dbReference>
<dbReference type="AlphaFoldDB" id="A0AAV4XP27"/>
<keyword evidence="3" id="KW-1185">Reference proteome</keyword>
<dbReference type="EMBL" id="BPLR01018098">
    <property type="protein sequence ID" value="GIY96892.1"/>
    <property type="molecule type" value="Genomic_DNA"/>
</dbReference>
<sequence>YSPYWVPGVWFSVFCSLSGMACQLNTSSVEASLPHRTRGSEASEIGSSSITSITGHTTVVQLLYYVEAEALITCIKKTTTSNECKLTE</sequence>
<protein>
    <submittedName>
        <fullName evidence="2">Uncharacterized protein</fullName>
    </submittedName>
</protein>